<keyword evidence="9" id="KW-0378">Hydrolase</keyword>
<comment type="similarity">
    <text evidence="1 8 9">Belongs to the peptidase M2 family.</text>
</comment>
<evidence type="ECO:0000256" key="1">
    <source>
        <dbReference type="ARBA" id="ARBA00008139"/>
    </source>
</evidence>
<evidence type="ECO:0000313" key="11">
    <source>
        <dbReference type="EMBL" id="GFG29390.1"/>
    </source>
</evidence>
<dbReference type="PRINTS" id="PR00791">
    <property type="entry name" value="PEPDIPTASEA"/>
</dbReference>
<dbReference type="PROSITE" id="PS52011">
    <property type="entry name" value="PEPTIDASE_M2"/>
    <property type="match status" value="1"/>
</dbReference>
<keyword evidence="3 6" id="KW-1015">Disulfide bond</keyword>
<feature type="disulfide bond" evidence="6 8">
    <location>
        <begin position="352"/>
        <end position="370"/>
    </location>
</feature>
<dbReference type="GO" id="GO:0046872">
    <property type="term" value="F:metal ion binding"/>
    <property type="evidence" value="ECO:0007669"/>
    <property type="project" value="UniProtKB-KW"/>
</dbReference>
<feature type="non-terminal residue" evidence="11">
    <location>
        <position position="708"/>
    </location>
</feature>
<keyword evidence="9" id="KW-0482">Metalloprotease</keyword>
<feature type="transmembrane region" description="Helical" evidence="10">
    <location>
        <begin position="675"/>
        <end position="700"/>
    </location>
</feature>
<dbReference type="GO" id="GO:0005615">
    <property type="term" value="C:extracellular space"/>
    <property type="evidence" value="ECO:0007669"/>
    <property type="project" value="TreeGrafter"/>
</dbReference>
<dbReference type="Proteomes" id="UP000502823">
    <property type="component" value="Unassembled WGS sequence"/>
</dbReference>
<dbReference type="PANTHER" id="PTHR10514:SF44">
    <property type="entry name" value="ANGIOTENSIN-CONVERTING ENZYME-RELATED"/>
    <property type="match status" value="1"/>
</dbReference>
<evidence type="ECO:0000256" key="3">
    <source>
        <dbReference type="ARBA" id="ARBA00023157"/>
    </source>
</evidence>
<dbReference type="GO" id="GO:0008241">
    <property type="term" value="F:peptidyl-dipeptidase activity"/>
    <property type="evidence" value="ECO:0007669"/>
    <property type="project" value="InterPro"/>
</dbReference>
<feature type="binding site" evidence="5">
    <location>
        <position position="413"/>
    </location>
    <ligand>
        <name>Zn(2+)</name>
        <dbReference type="ChEBI" id="CHEBI:29105"/>
        <label>1</label>
        <note>catalytic</note>
    </ligand>
</feature>
<evidence type="ECO:0000256" key="2">
    <source>
        <dbReference type="ARBA" id="ARBA00022729"/>
    </source>
</evidence>
<dbReference type="Pfam" id="PF01401">
    <property type="entry name" value="Peptidase_M2"/>
    <property type="match status" value="1"/>
</dbReference>
<dbReference type="SUPFAM" id="SSF55486">
    <property type="entry name" value="Metalloproteases ('zincins'), catalytic domain"/>
    <property type="match status" value="1"/>
</dbReference>
<evidence type="ECO:0000256" key="9">
    <source>
        <dbReference type="RuleBase" id="RU361144"/>
    </source>
</evidence>
<comment type="cofactor">
    <cofactor evidence="9">
        <name>Zn(2+)</name>
        <dbReference type="ChEBI" id="CHEBI:29105"/>
    </cofactor>
    <text evidence="9">Binds 1 zinc ion per subunit.</text>
</comment>
<accession>A0A6L2PD80</accession>
<keyword evidence="10" id="KW-0812">Transmembrane</keyword>
<sequence length="708" mass="79669">MTRRYERTASSRTHGNGRLAVISAVNRMTRIHSFLVLAAICVVVADDGQEERANTDVALFEFDLVDECKYTAEAEWAFRTRSDLPGSVLEDKIQQEQTYGDKFRSSAEELATYLKQEWDDTELNKKLHLFSNAGDTLIDKEKYDKEVLFSNSLQQIAIEPSACTKTPCQLDMQSVQHVLATSQDPERLLNTWTEYQRRFSSKVDEYLEILHLTQVAAEANGAGEVETYWEQQSEFEGGYTKALFLWKTIEPLYQKLHAFVSKQLSRHYVFLRSANDTVIPVHVLGTVAGSDWTYLADHVLYSKAYYHLLASVKNKVLGGMNVYKAAENMITNLGLDPLPSKFWEQSWFNSSCPAHVVNYCENGEARVITCNLTGWPQYVDAYKTVMRVKHIQLAAEENTFMLTDNSHYSAIYESVTGLSALLATSPGYLQQLGVLTSKNNQQESAEHTEASVLLLVALQTLPKLPYYLAADLWRLEVLNSNLTNVTELNDSWRRYRTNMQMVSVPTTDETIFDFLSDPYITSNKPYLGKFCGIILQFQLLEKVLGADMDSSEVDVTNIFTSNEDLKKLLRSGKSKSWPDLLEEVMEISDLDSGPLLLYFKKLESYLAELEQLEPIKPSRHVVLSTNTAAPSTVRILSESLNNTNLSVISTTNTSVSSTISSVEPNLTMNESEAKYGTGTIILLGCAGLLAVGVVIVVVVFGRRHFRSQ</sequence>
<evidence type="ECO:0000256" key="6">
    <source>
        <dbReference type="PIRSR" id="PIRSR601548-4"/>
    </source>
</evidence>
<feature type="binding site" evidence="7">
    <location>
        <position position="390"/>
    </location>
    <ligand>
        <name>Zn(2+)</name>
        <dbReference type="ChEBI" id="CHEBI:29105"/>
        <label>2</label>
        <note>catalytic</note>
    </ligand>
</feature>
<dbReference type="EMBL" id="BLKM01000137">
    <property type="protein sequence ID" value="GFG29390.1"/>
    <property type="molecule type" value="Genomic_DNA"/>
</dbReference>
<dbReference type="GO" id="GO:0004180">
    <property type="term" value="F:carboxypeptidase activity"/>
    <property type="evidence" value="ECO:0007669"/>
    <property type="project" value="UniProtKB-KW"/>
</dbReference>
<feature type="binding site" evidence="7">
    <location>
        <position position="413"/>
    </location>
    <ligand>
        <name>Zn(2+)</name>
        <dbReference type="ChEBI" id="CHEBI:29105"/>
        <label>2</label>
        <note>catalytic</note>
    </ligand>
</feature>
<keyword evidence="9" id="KW-0121">Carboxypeptidase</keyword>
<dbReference type="GO" id="GO:0005886">
    <property type="term" value="C:plasma membrane"/>
    <property type="evidence" value="ECO:0007669"/>
    <property type="project" value="TreeGrafter"/>
</dbReference>
<keyword evidence="9" id="KW-0645">Protease</keyword>
<evidence type="ECO:0000256" key="4">
    <source>
        <dbReference type="ARBA" id="ARBA00023180"/>
    </source>
</evidence>
<keyword evidence="4 9" id="KW-0325">Glycoprotein</keyword>
<evidence type="ECO:0000256" key="7">
    <source>
        <dbReference type="PIRSR" id="PIRSR601548-8"/>
    </source>
</evidence>
<keyword evidence="10" id="KW-0472">Membrane</keyword>
<gene>
    <name evidence="11" type="ORF">Cfor_04456</name>
</gene>
<dbReference type="GO" id="GO:0008237">
    <property type="term" value="F:metallopeptidase activity"/>
    <property type="evidence" value="ECO:0007669"/>
    <property type="project" value="UniProtKB-KW"/>
</dbReference>
<keyword evidence="5 9" id="KW-0862">Zinc</keyword>
<dbReference type="AlphaFoldDB" id="A0A6L2PD80"/>
<organism evidence="11 12">
    <name type="scientific">Coptotermes formosanus</name>
    <name type="common">Formosan subterranean termite</name>
    <dbReference type="NCBI Taxonomy" id="36987"/>
    <lineage>
        <taxon>Eukaryota</taxon>
        <taxon>Metazoa</taxon>
        <taxon>Ecdysozoa</taxon>
        <taxon>Arthropoda</taxon>
        <taxon>Hexapoda</taxon>
        <taxon>Insecta</taxon>
        <taxon>Pterygota</taxon>
        <taxon>Neoptera</taxon>
        <taxon>Polyneoptera</taxon>
        <taxon>Dictyoptera</taxon>
        <taxon>Blattodea</taxon>
        <taxon>Blattoidea</taxon>
        <taxon>Termitoidae</taxon>
        <taxon>Rhinotermitidae</taxon>
        <taxon>Coptotermes</taxon>
    </lineage>
</organism>
<proteinExistence type="inferred from homology"/>
<evidence type="ECO:0000256" key="5">
    <source>
        <dbReference type="PIRSR" id="PIRSR601548-3"/>
    </source>
</evidence>
<keyword evidence="2" id="KW-0732">Signal</keyword>
<dbReference type="InParanoid" id="A0A6L2PD80"/>
<keyword evidence="12" id="KW-1185">Reference proteome</keyword>
<dbReference type="OrthoDB" id="7361988at2759"/>
<evidence type="ECO:0000313" key="12">
    <source>
        <dbReference type="Proteomes" id="UP000502823"/>
    </source>
</evidence>
<dbReference type="EC" id="3.4.-.-" evidence="9"/>
<evidence type="ECO:0000256" key="10">
    <source>
        <dbReference type="SAM" id="Phobius"/>
    </source>
</evidence>
<keyword evidence="5 9" id="KW-0479">Metal-binding</keyword>
<dbReference type="InterPro" id="IPR001548">
    <property type="entry name" value="Peptidase_M2"/>
</dbReference>
<evidence type="ECO:0000256" key="8">
    <source>
        <dbReference type="PROSITE-ProRule" id="PRU01355"/>
    </source>
</evidence>
<dbReference type="PANTHER" id="PTHR10514">
    <property type="entry name" value="ANGIOTENSIN-CONVERTING ENZYME"/>
    <property type="match status" value="1"/>
</dbReference>
<dbReference type="GO" id="GO:0006508">
    <property type="term" value="P:proteolysis"/>
    <property type="evidence" value="ECO:0007669"/>
    <property type="project" value="UniProtKB-KW"/>
</dbReference>
<comment type="caution">
    <text evidence="11">The sequence shown here is derived from an EMBL/GenBank/DDBJ whole genome shotgun (WGS) entry which is preliminary data.</text>
</comment>
<comment type="caution">
    <text evidence="8">Lacks conserved residue(s) required for the propagation of feature annotation.</text>
</comment>
<protein>
    <recommendedName>
        <fullName evidence="9">Angiotensin-converting enzyme</fullName>
        <ecNumber evidence="9">3.4.-.-</ecNumber>
    </recommendedName>
</protein>
<reference evidence="12" key="1">
    <citation type="submission" date="2020-01" db="EMBL/GenBank/DDBJ databases">
        <title>Draft genome sequence of the Termite Coptotermes fromosanus.</title>
        <authorList>
            <person name="Itakura S."/>
            <person name="Yosikawa Y."/>
            <person name="Umezawa K."/>
        </authorList>
    </citation>
    <scope>NUCLEOTIDE SEQUENCE [LARGE SCALE GENOMIC DNA]</scope>
</reference>
<name>A0A6L2PD80_COPFO</name>
<keyword evidence="10" id="KW-1133">Transmembrane helix</keyword>